<evidence type="ECO:0000256" key="7">
    <source>
        <dbReference type="ARBA" id="ARBA00023136"/>
    </source>
</evidence>
<feature type="non-terminal residue" evidence="10">
    <location>
        <position position="1"/>
    </location>
</feature>
<feature type="transmembrane region" description="Helical" evidence="8">
    <location>
        <begin position="208"/>
        <end position="229"/>
    </location>
</feature>
<protein>
    <recommendedName>
        <fullName evidence="9">Citrate transporter-like domain-containing protein</fullName>
    </recommendedName>
</protein>
<evidence type="ECO:0000313" key="10">
    <source>
        <dbReference type="EMBL" id="GAH43287.1"/>
    </source>
</evidence>
<evidence type="ECO:0000259" key="9">
    <source>
        <dbReference type="Pfam" id="PF03600"/>
    </source>
</evidence>
<accession>X1FE71</accession>
<feature type="transmembrane region" description="Helical" evidence="8">
    <location>
        <begin position="119"/>
        <end position="137"/>
    </location>
</feature>
<evidence type="ECO:0000256" key="3">
    <source>
        <dbReference type="ARBA" id="ARBA00022448"/>
    </source>
</evidence>
<evidence type="ECO:0000256" key="2">
    <source>
        <dbReference type="ARBA" id="ARBA00009843"/>
    </source>
</evidence>
<evidence type="ECO:0000256" key="8">
    <source>
        <dbReference type="SAM" id="Phobius"/>
    </source>
</evidence>
<sequence length="231" mass="24792">EEKRDQIGRINPWSGITDRKNIWKSIILLGFLFVGFILTSIPGNPLDVALTALISVFFGLFLFKTDLKRYLREGVEWEMIIFAIALFILMGILTAAGALLPLTDILTGILGTDPTTGGLILVAVIIGASGLLIAGFLNSFSAALIFSYIYQALELGVATGVGLWIGFVLSGNIGGALTPLGSITILMSLEILNREGHRISFLKYVKKMLPLTLTCGVLGVLYSIGLIALGF</sequence>
<organism evidence="10">
    <name type="scientific">marine sediment metagenome</name>
    <dbReference type="NCBI Taxonomy" id="412755"/>
    <lineage>
        <taxon>unclassified sequences</taxon>
        <taxon>metagenomes</taxon>
        <taxon>ecological metagenomes</taxon>
    </lineage>
</organism>
<proteinExistence type="inferred from homology"/>
<feature type="domain" description="Citrate transporter-like" evidence="9">
    <location>
        <begin position="16"/>
        <end position="152"/>
    </location>
</feature>
<keyword evidence="6 8" id="KW-1133">Transmembrane helix</keyword>
<feature type="transmembrane region" description="Helical" evidence="8">
    <location>
        <begin position="173"/>
        <end position="192"/>
    </location>
</feature>
<keyword evidence="7 8" id="KW-0472">Membrane</keyword>
<dbReference type="PRINTS" id="PR00758">
    <property type="entry name" value="ARSENICPUMP"/>
</dbReference>
<feature type="transmembrane region" description="Helical" evidence="8">
    <location>
        <begin position="79"/>
        <end position="99"/>
    </location>
</feature>
<dbReference type="PANTHER" id="PTHR43568:SF1">
    <property type="entry name" value="P PROTEIN"/>
    <property type="match status" value="1"/>
</dbReference>
<dbReference type="InterPro" id="IPR051475">
    <property type="entry name" value="Diverse_Ion_Transporter"/>
</dbReference>
<comment type="caution">
    <text evidence="10">The sequence shown here is derived from an EMBL/GenBank/DDBJ whole genome shotgun (WGS) entry which is preliminary data.</text>
</comment>
<dbReference type="GO" id="GO:0005886">
    <property type="term" value="C:plasma membrane"/>
    <property type="evidence" value="ECO:0007669"/>
    <property type="project" value="UniProtKB-SubCell"/>
</dbReference>
<reference evidence="10" key="1">
    <citation type="journal article" date="2014" name="Front. Microbiol.">
        <title>High frequency of phylogenetically diverse reductive dehalogenase-homologous genes in deep subseafloor sedimentary metagenomes.</title>
        <authorList>
            <person name="Kawai M."/>
            <person name="Futagami T."/>
            <person name="Toyoda A."/>
            <person name="Takaki Y."/>
            <person name="Nishi S."/>
            <person name="Hori S."/>
            <person name="Arai W."/>
            <person name="Tsubouchi T."/>
            <person name="Morono Y."/>
            <person name="Uchiyama I."/>
            <person name="Ito T."/>
            <person name="Fujiyama A."/>
            <person name="Inagaki F."/>
            <person name="Takami H."/>
        </authorList>
    </citation>
    <scope>NUCLEOTIDE SEQUENCE</scope>
    <source>
        <strain evidence="10">Expedition CK06-06</strain>
    </source>
</reference>
<comment type="subcellular location">
    <subcellularLocation>
        <location evidence="1">Cell membrane</location>
        <topology evidence="1">Multi-pass membrane protein</topology>
    </subcellularLocation>
</comment>
<keyword evidence="5 8" id="KW-0812">Transmembrane</keyword>
<dbReference type="EMBL" id="BARU01012628">
    <property type="protein sequence ID" value="GAH43287.1"/>
    <property type="molecule type" value="Genomic_DNA"/>
</dbReference>
<dbReference type="Pfam" id="PF03600">
    <property type="entry name" value="CitMHS"/>
    <property type="match status" value="1"/>
</dbReference>
<dbReference type="AlphaFoldDB" id="X1FE71"/>
<evidence type="ECO:0000256" key="6">
    <source>
        <dbReference type="ARBA" id="ARBA00022989"/>
    </source>
</evidence>
<evidence type="ECO:0000256" key="5">
    <source>
        <dbReference type="ARBA" id="ARBA00022692"/>
    </source>
</evidence>
<keyword evidence="4" id="KW-1003">Cell membrane</keyword>
<dbReference type="InterPro" id="IPR004680">
    <property type="entry name" value="Cit_transptr-like_dom"/>
</dbReference>
<feature type="transmembrane region" description="Helical" evidence="8">
    <location>
        <begin position="21"/>
        <end position="42"/>
    </location>
</feature>
<name>X1FE71_9ZZZZ</name>
<dbReference type="PANTHER" id="PTHR43568">
    <property type="entry name" value="P PROTEIN"/>
    <property type="match status" value="1"/>
</dbReference>
<gene>
    <name evidence="10" type="ORF">S03H2_23188</name>
</gene>
<dbReference type="GO" id="GO:0015105">
    <property type="term" value="F:arsenite transmembrane transporter activity"/>
    <property type="evidence" value="ECO:0007669"/>
    <property type="project" value="InterPro"/>
</dbReference>
<evidence type="ECO:0000256" key="1">
    <source>
        <dbReference type="ARBA" id="ARBA00004651"/>
    </source>
</evidence>
<evidence type="ECO:0000256" key="4">
    <source>
        <dbReference type="ARBA" id="ARBA00022475"/>
    </source>
</evidence>
<keyword evidence="3" id="KW-0813">Transport</keyword>
<comment type="similarity">
    <text evidence="2">Belongs to the CitM (TC 2.A.11) transporter family.</text>
</comment>
<dbReference type="InterPro" id="IPR000802">
    <property type="entry name" value="Arsenical_pump_ArsB"/>
</dbReference>
<feature type="transmembrane region" description="Helical" evidence="8">
    <location>
        <begin position="48"/>
        <end position="67"/>
    </location>
</feature>
<feature type="transmembrane region" description="Helical" evidence="8">
    <location>
        <begin position="144"/>
        <end position="167"/>
    </location>
</feature>